<dbReference type="KEGG" id="pms:KNP414_07716"/>
<dbReference type="HOGENOM" id="CLU_3293517_0_0_9"/>
<organism evidence="1 2">
    <name type="scientific">Paenibacillus mucilaginosus (strain KNP414)</name>
    <dbReference type="NCBI Taxonomy" id="1036673"/>
    <lineage>
        <taxon>Bacteria</taxon>
        <taxon>Bacillati</taxon>
        <taxon>Bacillota</taxon>
        <taxon>Bacilli</taxon>
        <taxon>Bacillales</taxon>
        <taxon>Paenibacillaceae</taxon>
        <taxon>Paenibacillus</taxon>
    </lineage>
</organism>
<protein>
    <submittedName>
        <fullName evidence="1">Uncharacterized protein</fullName>
    </submittedName>
</protein>
<reference evidence="2" key="1">
    <citation type="submission" date="2011-06" db="EMBL/GenBank/DDBJ databases">
        <title>Complete genome sequence of Paenibacillus mucilaginosus KNP414.</title>
        <authorList>
            <person name="Wang J."/>
            <person name="Hu S."/>
            <person name="Hu X."/>
            <person name="Zhang B."/>
            <person name="Dong D."/>
            <person name="Zhang S."/>
            <person name="Zhao K."/>
            <person name="Wu D."/>
        </authorList>
    </citation>
    <scope>NUCLEOTIDE SEQUENCE [LARGE SCALE GENOMIC DNA]</scope>
    <source>
        <strain evidence="2">KNP414</strain>
    </source>
</reference>
<dbReference type="AlphaFoldDB" id="F8FEW7"/>
<proteinExistence type="predicted"/>
<gene>
    <name evidence="1" type="ordered locus">KNP414_07716</name>
</gene>
<name>F8FEW7_PAEMK</name>
<sequence length="40" mass="4566">MPSAPWNMGPNLRIYISPGLDSKDGEAVYLVYYYIQKVES</sequence>
<evidence type="ECO:0000313" key="1">
    <source>
        <dbReference type="EMBL" id="AEI46202.1"/>
    </source>
</evidence>
<reference evidence="1 2" key="2">
    <citation type="journal article" date="2013" name="Genome Announc.">
        <title>Genome Sequence of Growth-Improving Paenibacillus mucilaginosus Strain KNP414.</title>
        <authorList>
            <person name="Lu J.J."/>
            <person name="Wang J.F."/>
            <person name="Hu X.F."/>
        </authorList>
    </citation>
    <scope>NUCLEOTIDE SEQUENCE [LARGE SCALE GENOMIC DNA]</scope>
    <source>
        <strain evidence="1 2">KNP414</strain>
    </source>
</reference>
<dbReference type="EMBL" id="CP002869">
    <property type="protein sequence ID" value="AEI46202.1"/>
    <property type="molecule type" value="Genomic_DNA"/>
</dbReference>
<accession>F8FEW7</accession>
<dbReference type="Proteomes" id="UP000006620">
    <property type="component" value="Chromosome"/>
</dbReference>
<evidence type="ECO:0000313" key="2">
    <source>
        <dbReference type="Proteomes" id="UP000006620"/>
    </source>
</evidence>